<dbReference type="InterPro" id="IPR013210">
    <property type="entry name" value="LRR_N_plant-typ"/>
</dbReference>
<evidence type="ECO:0000256" key="1">
    <source>
        <dbReference type="ARBA" id="ARBA00004196"/>
    </source>
</evidence>
<evidence type="ECO:0000313" key="8">
    <source>
        <dbReference type="Proteomes" id="UP001177140"/>
    </source>
</evidence>
<keyword evidence="5" id="KW-0732">Signal</keyword>
<comment type="subcellular location">
    <subcellularLocation>
        <location evidence="1">Cell envelope</location>
    </subcellularLocation>
</comment>
<feature type="signal peptide" evidence="5">
    <location>
        <begin position="1"/>
        <end position="29"/>
    </location>
</feature>
<dbReference type="Gene3D" id="3.80.10.10">
    <property type="entry name" value="Ribonuclease Inhibitor"/>
    <property type="match status" value="1"/>
</dbReference>
<dbReference type="Proteomes" id="UP001177140">
    <property type="component" value="Unassembled WGS sequence"/>
</dbReference>
<sequence length="242" mass="26996">MALLITTRNSISLIFFICFSLLLPHQTKSCHVTDHEALLDFKQKITYDPYNLLQTWMPLTNCCTSWEGVACNSKGRVINISRPGLYSTSDFISDTSISNLFYKGLTSYKIGENRTKRIFSPSNNLLSGVIPYPVFQSLTSLAELSLSTNQLSGGIPFLYRQVASIKGLKNLKYLDLSENHLTGSLPSSIGELTELSVLYLNQNHLSGSFPCSISNLVSLRFCEYPKTNLPVICQYPLASCRI</sequence>
<evidence type="ECO:0000256" key="4">
    <source>
        <dbReference type="ARBA" id="ARBA00038043"/>
    </source>
</evidence>
<dbReference type="Pfam" id="PF08263">
    <property type="entry name" value="LRRNT_2"/>
    <property type="match status" value="1"/>
</dbReference>
<dbReference type="SUPFAM" id="SSF52058">
    <property type="entry name" value="L domain-like"/>
    <property type="match status" value="1"/>
</dbReference>
<dbReference type="PANTHER" id="PTHR48059:SF30">
    <property type="entry name" value="OS06G0587000 PROTEIN"/>
    <property type="match status" value="1"/>
</dbReference>
<dbReference type="PRINTS" id="PR00019">
    <property type="entry name" value="LEURICHRPT"/>
</dbReference>
<comment type="caution">
    <text evidence="7">The sequence shown here is derived from an EMBL/GenBank/DDBJ whole genome shotgun (WGS) entry which is preliminary data.</text>
</comment>
<keyword evidence="3" id="KW-0677">Repeat</keyword>
<evidence type="ECO:0000259" key="6">
    <source>
        <dbReference type="Pfam" id="PF08263"/>
    </source>
</evidence>
<dbReference type="PANTHER" id="PTHR48059">
    <property type="entry name" value="POLYGALACTURONASE INHIBITOR 1"/>
    <property type="match status" value="1"/>
</dbReference>
<dbReference type="EMBL" id="JAJJMA010105654">
    <property type="protein sequence ID" value="MCL7030816.1"/>
    <property type="molecule type" value="Genomic_DNA"/>
</dbReference>
<keyword evidence="2" id="KW-0433">Leucine-rich repeat</keyword>
<dbReference type="PROSITE" id="PS51450">
    <property type="entry name" value="LRR"/>
    <property type="match status" value="1"/>
</dbReference>
<organism evidence="7 8">
    <name type="scientific">Papaver nudicaule</name>
    <name type="common">Iceland poppy</name>
    <dbReference type="NCBI Taxonomy" id="74823"/>
    <lineage>
        <taxon>Eukaryota</taxon>
        <taxon>Viridiplantae</taxon>
        <taxon>Streptophyta</taxon>
        <taxon>Embryophyta</taxon>
        <taxon>Tracheophyta</taxon>
        <taxon>Spermatophyta</taxon>
        <taxon>Magnoliopsida</taxon>
        <taxon>Ranunculales</taxon>
        <taxon>Papaveraceae</taxon>
        <taxon>Papaveroideae</taxon>
        <taxon>Papaver</taxon>
    </lineage>
</organism>
<comment type="similarity">
    <text evidence="4">Belongs to the polygalacturonase-inhibiting protein family.</text>
</comment>
<keyword evidence="8" id="KW-1185">Reference proteome</keyword>
<proteinExistence type="inferred from homology"/>
<accession>A0AA41V4T4</accession>
<name>A0AA41V4T4_PAPNU</name>
<dbReference type="InterPro" id="IPR051848">
    <property type="entry name" value="PGIP"/>
</dbReference>
<dbReference type="AlphaFoldDB" id="A0AA41V4T4"/>
<dbReference type="InterPro" id="IPR032675">
    <property type="entry name" value="LRR_dom_sf"/>
</dbReference>
<evidence type="ECO:0000256" key="2">
    <source>
        <dbReference type="ARBA" id="ARBA00022614"/>
    </source>
</evidence>
<dbReference type="InterPro" id="IPR001611">
    <property type="entry name" value="Leu-rich_rpt"/>
</dbReference>
<reference evidence="7" key="1">
    <citation type="submission" date="2022-03" db="EMBL/GenBank/DDBJ databases">
        <title>A functionally conserved STORR gene fusion in Papaver species that diverged 16.8 million years ago.</title>
        <authorList>
            <person name="Catania T."/>
        </authorList>
    </citation>
    <scope>NUCLEOTIDE SEQUENCE</scope>
    <source>
        <strain evidence="7">S-191538</strain>
    </source>
</reference>
<dbReference type="Pfam" id="PF13855">
    <property type="entry name" value="LRR_8"/>
    <property type="match status" value="1"/>
</dbReference>
<evidence type="ECO:0000256" key="3">
    <source>
        <dbReference type="ARBA" id="ARBA00022737"/>
    </source>
</evidence>
<gene>
    <name evidence="7" type="ORF">MKW94_003272</name>
</gene>
<protein>
    <recommendedName>
        <fullName evidence="6">Leucine-rich repeat-containing N-terminal plant-type domain-containing protein</fullName>
    </recommendedName>
</protein>
<evidence type="ECO:0000313" key="7">
    <source>
        <dbReference type="EMBL" id="MCL7030816.1"/>
    </source>
</evidence>
<evidence type="ECO:0000256" key="5">
    <source>
        <dbReference type="SAM" id="SignalP"/>
    </source>
</evidence>
<feature type="domain" description="Leucine-rich repeat-containing N-terminal plant-type" evidence="6">
    <location>
        <begin position="33"/>
        <end position="72"/>
    </location>
</feature>
<feature type="chain" id="PRO_5041459346" description="Leucine-rich repeat-containing N-terminal plant-type domain-containing protein" evidence="5">
    <location>
        <begin position="30"/>
        <end position="242"/>
    </location>
</feature>